<dbReference type="KEGG" id="pht:BLM14_24180"/>
<sequence length="446" mass="49490">MADKLLVRAYNVEVGDCIYCRIPKAHRLDNMVDDFHILIDCGSVGGIGHLKAAVDNLKTMLPDTVDGKKRLDLLVVTHEHKDHIAGFDPELFRRIKIDNIWMNAAMNPQHPQGSGVQQLHDLATIAMRNIASMNIALSSELQDLVALYGIDNDGAMEALRTTLPESNGIAPNYVHAGMTQADLGLTSLVGATIKVLSPEKDIDHFYLGKELDETLHGLSSTIALFRKASNKKPSAYPLSISKSDFHTLQSRMMSGAFAFAELSSTVTNNTSIVLLIEWNGKRLLFVGDAEWNTAFKAGKSNGAWNVMWHRRRAELNAPIDFLKIGHHGSENATPWNDQANGQVTEPSIILDAILPVPANSSHPKAKAVVSTKRKNYETIPRSELLVELGRRVQSVRNYQQRLGVAAFNLPKYDEFEKNWLNTPQPWRTDCEHALSGKDFVDVEIEA</sequence>
<organism evidence="1 2">
    <name type="scientific">Phyllobacterium zundukense</name>
    <dbReference type="NCBI Taxonomy" id="1867719"/>
    <lineage>
        <taxon>Bacteria</taxon>
        <taxon>Pseudomonadati</taxon>
        <taxon>Pseudomonadota</taxon>
        <taxon>Alphaproteobacteria</taxon>
        <taxon>Hyphomicrobiales</taxon>
        <taxon>Phyllobacteriaceae</taxon>
        <taxon>Phyllobacterium</taxon>
    </lineage>
</organism>
<dbReference type="AlphaFoldDB" id="A0A2N9VPE7"/>
<name>A0A2N9VPE7_9HYPH</name>
<dbReference type="OrthoDB" id="7177610at2"/>
<dbReference type="InterPro" id="IPR036866">
    <property type="entry name" value="RibonucZ/Hydroxyglut_hydro"/>
</dbReference>
<dbReference type="PANTHER" id="PTHR30619:SF1">
    <property type="entry name" value="RECOMBINATION PROTEIN 2"/>
    <property type="match status" value="1"/>
</dbReference>
<protein>
    <recommendedName>
        <fullName evidence="3">Metallohydrolase</fullName>
    </recommendedName>
</protein>
<proteinExistence type="predicted"/>
<reference evidence="1 2" key="1">
    <citation type="journal article" date="2017" name="Int J Environ Stud">
        <title>Does the Miocene-Pliocene relict legume Oxytropis triphylla form nitrogen-fixing nodules with a combination of bacterial strains?</title>
        <authorList>
            <person name="Safronova V."/>
            <person name="Belimov A."/>
            <person name="Sazanova A."/>
            <person name="Kuznetsova I."/>
            <person name="Popova J."/>
            <person name="Andronov E."/>
            <person name="Verkhozina A."/>
            <person name="Tikhonovich I."/>
        </authorList>
    </citation>
    <scope>NUCLEOTIDE SEQUENCE [LARGE SCALE GENOMIC DNA]</scope>
    <source>
        <strain evidence="1 2">Tri-38</strain>
    </source>
</reference>
<dbReference type="EMBL" id="MZMT01000062">
    <property type="protein sequence ID" value="PIO41365.1"/>
    <property type="molecule type" value="Genomic_DNA"/>
</dbReference>
<evidence type="ECO:0000313" key="2">
    <source>
        <dbReference type="Proteomes" id="UP000232163"/>
    </source>
</evidence>
<evidence type="ECO:0000313" key="1">
    <source>
        <dbReference type="EMBL" id="PIO41365.1"/>
    </source>
</evidence>
<evidence type="ECO:0008006" key="3">
    <source>
        <dbReference type="Google" id="ProtNLM"/>
    </source>
</evidence>
<accession>A0A2N9VPE7</accession>
<dbReference type="PANTHER" id="PTHR30619">
    <property type="entry name" value="DNA INTERNALIZATION/COMPETENCE PROTEIN COMEC/REC2"/>
    <property type="match status" value="1"/>
</dbReference>
<dbReference type="SUPFAM" id="SSF56281">
    <property type="entry name" value="Metallo-hydrolase/oxidoreductase"/>
    <property type="match status" value="1"/>
</dbReference>
<dbReference type="Proteomes" id="UP000232163">
    <property type="component" value="Unassembled WGS sequence"/>
</dbReference>
<gene>
    <name evidence="1" type="ORF">B5P45_28655</name>
</gene>
<dbReference type="InterPro" id="IPR052159">
    <property type="entry name" value="Competence_DNA_uptake"/>
</dbReference>
<dbReference type="RefSeq" id="WP_100002588.1">
    <property type="nucleotide sequence ID" value="NZ_CP017942.1"/>
</dbReference>
<comment type="caution">
    <text evidence="1">The sequence shown here is derived from an EMBL/GenBank/DDBJ whole genome shotgun (WGS) entry which is preliminary data.</text>
</comment>
<dbReference type="Gene3D" id="3.60.15.10">
    <property type="entry name" value="Ribonuclease Z/Hydroxyacylglutathione hydrolase-like"/>
    <property type="match status" value="1"/>
</dbReference>
<keyword evidence="2" id="KW-1185">Reference proteome</keyword>